<organism evidence="2 3">
    <name type="scientific">Streptomyces actuosus</name>
    <dbReference type="NCBI Taxonomy" id="1885"/>
    <lineage>
        <taxon>Bacteria</taxon>
        <taxon>Bacillati</taxon>
        <taxon>Actinomycetota</taxon>
        <taxon>Actinomycetes</taxon>
        <taxon>Kitasatosporales</taxon>
        <taxon>Streptomycetaceae</taxon>
        <taxon>Streptomyces</taxon>
    </lineage>
</organism>
<dbReference type="Proteomes" id="UP000247634">
    <property type="component" value="Chromosome"/>
</dbReference>
<gene>
    <name evidence="2" type="ORF">DMT42_03555</name>
</gene>
<sequence length="197" mass="21877">MRTRVRGWRWRKNPLRRRSDVVEAWTALGVAVLLGLGAPAAGVATGWWAHDEARTAAVQQRTDRHSVRAEVVGRTPDGLSAFEGGTRRTYRVTVRWTEGGGQPRTAEARVPAGTRDGDRVQVWFDGHGRNVPPPAGDSAVWQHTLTMGTCAAGGTVAVVLLGHTVVRRVAMRRRMADWDRDWALTEPQWTRRSRGEI</sequence>
<evidence type="ECO:0008006" key="4">
    <source>
        <dbReference type="Google" id="ProtNLM"/>
    </source>
</evidence>
<reference evidence="2 3" key="1">
    <citation type="submission" date="2018-06" db="EMBL/GenBank/DDBJ databases">
        <title>The complete genome sequence of a nosiheptide producer Streptomyces actuosus ATCC 25421: deducing the ability of producing a new class III lantibiotics.</title>
        <authorList>
            <person name="Liu W."/>
            <person name="Sun F."/>
            <person name="Hu Y."/>
        </authorList>
    </citation>
    <scope>NUCLEOTIDE SEQUENCE [LARGE SCALE GENOMIC DNA]</scope>
    <source>
        <strain evidence="2 3">ATCC 25421</strain>
    </source>
</reference>
<keyword evidence="3" id="KW-1185">Reference proteome</keyword>
<evidence type="ECO:0000313" key="3">
    <source>
        <dbReference type="Proteomes" id="UP000247634"/>
    </source>
</evidence>
<keyword evidence="1" id="KW-0472">Membrane</keyword>
<dbReference type="EMBL" id="CP029788">
    <property type="protein sequence ID" value="AWT41478.1"/>
    <property type="molecule type" value="Genomic_DNA"/>
</dbReference>
<feature type="transmembrane region" description="Helical" evidence="1">
    <location>
        <begin position="145"/>
        <end position="166"/>
    </location>
</feature>
<keyword evidence="1" id="KW-1133">Transmembrane helix</keyword>
<protein>
    <recommendedName>
        <fullName evidence="4">Integral membrane protein</fullName>
    </recommendedName>
</protein>
<evidence type="ECO:0000256" key="1">
    <source>
        <dbReference type="SAM" id="Phobius"/>
    </source>
</evidence>
<feature type="transmembrane region" description="Helical" evidence="1">
    <location>
        <begin position="21"/>
        <end position="41"/>
    </location>
</feature>
<keyword evidence="1" id="KW-0812">Transmembrane</keyword>
<proteinExistence type="predicted"/>
<dbReference type="RefSeq" id="WP_110626414.1">
    <property type="nucleotide sequence ID" value="NZ_CP029788.1"/>
</dbReference>
<dbReference type="InterPro" id="IPR039708">
    <property type="entry name" value="MT1774/Rv1733c-like"/>
</dbReference>
<evidence type="ECO:0000313" key="2">
    <source>
        <dbReference type="EMBL" id="AWT41478.1"/>
    </source>
</evidence>
<dbReference type="PANTHER" id="PTHR42305">
    <property type="entry name" value="MEMBRANE PROTEIN RV1733C-RELATED"/>
    <property type="match status" value="1"/>
</dbReference>
<dbReference type="PANTHER" id="PTHR42305:SF1">
    <property type="entry name" value="MEMBRANE PROTEIN RV1733C-RELATED"/>
    <property type="match status" value="1"/>
</dbReference>
<name>A0A2U9NWS5_STRAS</name>
<accession>A0A2U9NWS5</accession>
<dbReference type="AlphaFoldDB" id="A0A2U9NWS5"/>
<dbReference type="KEGG" id="sact:DMT42_03555"/>
<dbReference type="OrthoDB" id="5190748at2"/>